<protein>
    <recommendedName>
        <fullName evidence="2">Yippee domain-containing protein</fullName>
    </recommendedName>
</protein>
<feature type="region of interest" description="Disordered" evidence="1">
    <location>
        <begin position="165"/>
        <end position="188"/>
    </location>
</feature>
<proteinExistence type="predicted"/>
<keyword evidence="4" id="KW-1185">Reference proteome</keyword>
<dbReference type="Proteomes" id="UP001213000">
    <property type="component" value="Unassembled WGS sequence"/>
</dbReference>
<gene>
    <name evidence="3" type="ORF">NP233_g1308</name>
</gene>
<dbReference type="EMBL" id="JANIEX010000046">
    <property type="protein sequence ID" value="KAJ3575129.1"/>
    <property type="molecule type" value="Genomic_DNA"/>
</dbReference>
<dbReference type="AlphaFoldDB" id="A0AAD5W5Q3"/>
<dbReference type="PANTHER" id="PTHR13848">
    <property type="entry name" value="PROTEIN YIPPEE-LIKE CG15309-RELATED"/>
    <property type="match status" value="1"/>
</dbReference>
<comment type="caution">
    <text evidence="3">The sequence shown here is derived from an EMBL/GenBank/DDBJ whole genome shotgun (WGS) entry which is preliminary data.</text>
</comment>
<dbReference type="InterPro" id="IPR039058">
    <property type="entry name" value="Yippee_fam"/>
</dbReference>
<name>A0AAD5W5Q3_9AGAR</name>
<organism evidence="3 4">
    <name type="scientific">Leucocoprinus birnbaumii</name>
    <dbReference type="NCBI Taxonomy" id="56174"/>
    <lineage>
        <taxon>Eukaryota</taxon>
        <taxon>Fungi</taxon>
        <taxon>Dikarya</taxon>
        <taxon>Basidiomycota</taxon>
        <taxon>Agaricomycotina</taxon>
        <taxon>Agaricomycetes</taxon>
        <taxon>Agaricomycetidae</taxon>
        <taxon>Agaricales</taxon>
        <taxon>Agaricineae</taxon>
        <taxon>Agaricaceae</taxon>
        <taxon>Leucocoprinus</taxon>
    </lineage>
</organism>
<dbReference type="PROSITE" id="PS51792">
    <property type="entry name" value="YIPPEE"/>
    <property type="match status" value="1"/>
</dbReference>
<dbReference type="InterPro" id="IPR034751">
    <property type="entry name" value="Yippee"/>
</dbReference>
<evidence type="ECO:0000259" key="2">
    <source>
        <dbReference type="PROSITE" id="PS51792"/>
    </source>
</evidence>
<sequence>MNCVTTSEGLLPASAVPPGSRAFRGFSGKASLFTECYNVTSSAPRVQLMATGAHTMQETFCANCSAYLGWKIVKAHERSEKWKEGHWLLELESLWLARSSDVLDSSFEHAVEREKEREITRTPRVRRGSELGLGAEEYPKDALKMVKAAREQGLGLEFTESERRVSKGTKPYSQAGKHHYSKSTPSFRAYSNGSAIHLPMTVAS</sequence>
<evidence type="ECO:0000313" key="3">
    <source>
        <dbReference type="EMBL" id="KAJ3575129.1"/>
    </source>
</evidence>
<evidence type="ECO:0000313" key="4">
    <source>
        <dbReference type="Proteomes" id="UP001213000"/>
    </source>
</evidence>
<evidence type="ECO:0000256" key="1">
    <source>
        <dbReference type="SAM" id="MobiDB-lite"/>
    </source>
</evidence>
<feature type="domain" description="Yippee" evidence="2">
    <location>
        <begin position="1"/>
        <end position="98"/>
    </location>
</feature>
<accession>A0AAD5W5Q3</accession>
<reference evidence="3" key="1">
    <citation type="submission" date="2022-07" db="EMBL/GenBank/DDBJ databases">
        <title>Genome Sequence of Leucocoprinus birnbaumii.</title>
        <authorList>
            <person name="Buettner E."/>
        </authorList>
    </citation>
    <scope>NUCLEOTIDE SEQUENCE</scope>
    <source>
        <strain evidence="3">VT141</strain>
    </source>
</reference>